<comment type="caution">
    <text evidence="1">The sequence shown here is derived from an EMBL/GenBank/DDBJ whole genome shotgun (WGS) entry which is preliminary data.</text>
</comment>
<gene>
    <name evidence="1" type="primary">gb20037</name>
    <name evidence="1" type="ORF">PR202_gb20037</name>
</gene>
<name>A0AAV5FBF0_ELECO</name>
<evidence type="ECO:0000313" key="1">
    <source>
        <dbReference type="EMBL" id="GJN31620.1"/>
    </source>
</evidence>
<reference evidence="1" key="2">
    <citation type="submission" date="2021-12" db="EMBL/GenBank/DDBJ databases">
        <title>Resequencing data analysis of finger millet.</title>
        <authorList>
            <person name="Hatakeyama M."/>
            <person name="Aluri S."/>
            <person name="Balachadran M.T."/>
            <person name="Sivarajan S.R."/>
            <person name="Poveda L."/>
            <person name="Shimizu-Inatsugi R."/>
            <person name="Schlapbach R."/>
            <person name="Sreeman S.M."/>
            <person name="Shimizu K.K."/>
        </authorList>
    </citation>
    <scope>NUCLEOTIDE SEQUENCE</scope>
</reference>
<sequence>MAPASADELMAAASGSRPALADHEGSQRWLRRCVEATLKGFAIGSGLKGGLALLSVLLRLRRLLTSKSKEPATAMTNAEVVLRAAKDTLRHGIFLGAFAGTYVSVDECISAIWGRNRSVVDLWTETEAQQSAYILNKDSFPSSYKAFLSKQIGKDPVVLQGLKELVNNNDLSSLLRIEKYYETVGVKLKLDPKMKVPCSVSNNIDICIVLCYISYDRIKFHMGWTCLLFRIFKQCNIPLLVLGTFPTGLALLIEKKSRRIEISLYCVARAIESLFTCIVDAGLCPVMLQIKRLDIVVFSIATSIIMHCYDQERDAFRSKYLNVIDWVCGDPGTIHR</sequence>
<dbReference type="InterPro" id="IPR026749">
    <property type="entry name" value="Tmem135"/>
</dbReference>
<keyword evidence="2" id="KW-1185">Reference proteome</keyword>
<dbReference type="PANTHER" id="PTHR12459:SF15">
    <property type="entry name" value="TRANSMEMBRANE PROTEIN 135"/>
    <property type="match status" value="1"/>
</dbReference>
<organism evidence="1 2">
    <name type="scientific">Eleusine coracana subsp. coracana</name>
    <dbReference type="NCBI Taxonomy" id="191504"/>
    <lineage>
        <taxon>Eukaryota</taxon>
        <taxon>Viridiplantae</taxon>
        <taxon>Streptophyta</taxon>
        <taxon>Embryophyta</taxon>
        <taxon>Tracheophyta</taxon>
        <taxon>Spermatophyta</taxon>
        <taxon>Magnoliopsida</taxon>
        <taxon>Liliopsida</taxon>
        <taxon>Poales</taxon>
        <taxon>Poaceae</taxon>
        <taxon>PACMAD clade</taxon>
        <taxon>Chloridoideae</taxon>
        <taxon>Cynodonteae</taxon>
        <taxon>Eleusininae</taxon>
        <taxon>Eleusine</taxon>
    </lineage>
</organism>
<protein>
    <submittedName>
        <fullName evidence="1">Uncharacterized protein</fullName>
    </submittedName>
</protein>
<dbReference type="PANTHER" id="PTHR12459">
    <property type="entry name" value="TRANSMEMBRANE PROTEIN 135-RELATED"/>
    <property type="match status" value="1"/>
</dbReference>
<dbReference type="Proteomes" id="UP001054889">
    <property type="component" value="Unassembled WGS sequence"/>
</dbReference>
<proteinExistence type="predicted"/>
<evidence type="ECO:0000313" key="2">
    <source>
        <dbReference type="Proteomes" id="UP001054889"/>
    </source>
</evidence>
<reference evidence="1" key="1">
    <citation type="journal article" date="2018" name="DNA Res.">
        <title>Multiple hybrid de novo genome assembly of finger millet, an orphan allotetraploid crop.</title>
        <authorList>
            <person name="Hatakeyama M."/>
            <person name="Aluri S."/>
            <person name="Balachadran M.T."/>
            <person name="Sivarajan S.R."/>
            <person name="Patrignani A."/>
            <person name="Gruter S."/>
            <person name="Poveda L."/>
            <person name="Shimizu-Inatsugi R."/>
            <person name="Baeten J."/>
            <person name="Francoijs K.J."/>
            <person name="Nataraja K.N."/>
            <person name="Reddy Y.A.N."/>
            <person name="Phadnis S."/>
            <person name="Ravikumar R.L."/>
            <person name="Schlapbach R."/>
            <person name="Sreeman S.M."/>
            <person name="Shimizu K.K."/>
        </authorList>
    </citation>
    <scope>NUCLEOTIDE SEQUENCE</scope>
</reference>
<accession>A0AAV5FBF0</accession>
<dbReference type="EMBL" id="BQKI01000082">
    <property type="protein sequence ID" value="GJN31620.1"/>
    <property type="molecule type" value="Genomic_DNA"/>
</dbReference>
<dbReference type="AlphaFoldDB" id="A0AAV5FBF0"/>